<dbReference type="EMBL" id="CP027670">
    <property type="protein sequence ID" value="AVO43462.1"/>
    <property type="molecule type" value="Genomic_DNA"/>
</dbReference>
<evidence type="ECO:0000313" key="15">
    <source>
        <dbReference type="EMBL" id="AVO43462.1"/>
    </source>
</evidence>
<dbReference type="Pfam" id="PF13361">
    <property type="entry name" value="UvrD_C"/>
    <property type="match status" value="2"/>
</dbReference>
<dbReference type="PROSITE" id="PS51217">
    <property type="entry name" value="UVRD_HELICASE_CTER"/>
    <property type="match status" value="1"/>
</dbReference>
<dbReference type="InterPro" id="IPR000212">
    <property type="entry name" value="DNA_helicase_UvrD/REP"/>
</dbReference>
<evidence type="ECO:0000259" key="13">
    <source>
        <dbReference type="PROSITE" id="PS51198"/>
    </source>
</evidence>
<keyword evidence="16" id="KW-1185">Reference proteome</keyword>
<dbReference type="CDD" id="cd17932">
    <property type="entry name" value="DEXQc_UvrD"/>
    <property type="match status" value="1"/>
</dbReference>
<dbReference type="EC" id="5.6.2.4" evidence="9"/>
<evidence type="ECO:0000256" key="5">
    <source>
        <dbReference type="ARBA" id="ARBA00022840"/>
    </source>
</evidence>
<protein>
    <recommendedName>
        <fullName evidence="9">DNA 3'-5' helicase</fullName>
        <ecNumber evidence="9">5.6.2.4</ecNumber>
    </recommendedName>
    <alternativeName>
        <fullName evidence="10">DNA 3'-5' helicase II</fullName>
    </alternativeName>
</protein>
<evidence type="ECO:0000256" key="11">
    <source>
        <dbReference type="ARBA" id="ARBA00048988"/>
    </source>
</evidence>
<dbReference type="CDD" id="cd18807">
    <property type="entry name" value="SF1_C_UvrD"/>
    <property type="match status" value="1"/>
</dbReference>
<keyword evidence="7" id="KW-0413">Isomerase</keyword>
<evidence type="ECO:0000259" key="14">
    <source>
        <dbReference type="PROSITE" id="PS51217"/>
    </source>
</evidence>
<reference evidence="15 16" key="1">
    <citation type="submission" date="2018-03" db="EMBL/GenBank/DDBJ databases">
        <title>Genome sequencing of Simplicispira sp.</title>
        <authorList>
            <person name="Kim S.-J."/>
            <person name="Heo J."/>
            <person name="Kwon S.-W."/>
        </authorList>
    </citation>
    <scope>NUCLEOTIDE SEQUENCE [LARGE SCALE GENOMIC DNA]</scope>
    <source>
        <strain evidence="15 16">SC1-8</strain>
        <plasmid evidence="15 16">unnamed1</plasmid>
    </source>
</reference>
<accession>A0A2S0N5N8</accession>
<evidence type="ECO:0000256" key="4">
    <source>
        <dbReference type="ARBA" id="ARBA00022806"/>
    </source>
</evidence>
<dbReference type="GO" id="GO:0003677">
    <property type="term" value="F:DNA binding"/>
    <property type="evidence" value="ECO:0007669"/>
    <property type="project" value="UniProtKB-KW"/>
</dbReference>
<dbReference type="InterPro" id="IPR013986">
    <property type="entry name" value="DExx_box_DNA_helicase_dom_sf"/>
</dbReference>
<feature type="binding site" evidence="12">
    <location>
        <begin position="21"/>
        <end position="28"/>
    </location>
    <ligand>
        <name>ATP</name>
        <dbReference type="ChEBI" id="CHEBI:30616"/>
    </ligand>
</feature>
<keyword evidence="2 12" id="KW-0547">Nucleotide-binding</keyword>
<name>A0A2S0N5N8_9BURK</name>
<feature type="domain" description="UvrD-like helicase C-terminal" evidence="14">
    <location>
        <begin position="260"/>
        <end position="506"/>
    </location>
</feature>
<keyword evidence="3 12" id="KW-0378">Hydrolase</keyword>
<evidence type="ECO:0000256" key="12">
    <source>
        <dbReference type="PROSITE-ProRule" id="PRU00560"/>
    </source>
</evidence>
<proteinExistence type="inferred from homology"/>
<dbReference type="PROSITE" id="PS51198">
    <property type="entry name" value="UVRD_HELICASE_ATP_BIND"/>
    <property type="match status" value="1"/>
</dbReference>
<dbReference type="PANTHER" id="PTHR11070:SF2">
    <property type="entry name" value="ATP-DEPENDENT DNA HELICASE SRS2"/>
    <property type="match status" value="1"/>
</dbReference>
<evidence type="ECO:0000256" key="6">
    <source>
        <dbReference type="ARBA" id="ARBA00023125"/>
    </source>
</evidence>
<keyword evidence="6" id="KW-0238">DNA-binding</keyword>
<dbReference type="InterPro" id="IPR014016">
    <property type="entry name" value="UvrD-like_ATP-bd"/>
</dbReference>
<gene>
    <name evidence="15" type="ORF">C6571_18730</name>
</gene>
<dbReference type="Pfam" id="PF00580">
    <property type="entry name" value="UvrD-helicase"/>
    <property type="match status" value="1"/>
</dbReference>
<dbReference type="GO" id="GO:0043138">
    <property type="term" value="F:3'-5' DNA helicase activity"/>
    <property type="evidence" value="ECO:0007669"/>
    <property type="project" value="UniProtKB-EC"/>
</dbReference>
<dbReference type="SUPFAM" id="SSF52540">
    <property type="entry name" value="P-loop containing nucleoside triphosphate hydrolases"/>
    <property type="match status" value="1"/>
</dbReference>
<dbReference type="InterPro" id="IPR027417">
    <property type="entry name" value="P-loop_NTPase"/>
</dbReference>
<dbReference type="KEGG" id="simp:C6571_18730"/>
<dbReference type="AlphaFoldDB" id="A0A2S0N5N8"/>
<dbReference type="InterPro" id="IPR014017">
    <property type="entry name" value="DNA_helicase_UvrD-like_C"/>
</dbReference>
<evidence type="ECO:0000256" key="10">
    <source>
        <dbReference type="ARBA" id="ARBA00034923"/>
    </source>
</evidence>
<dbReference type="Proteomes" id="UP000239326">
    <property type="component" value="Plasmid unnamed1"/>
</dbReference>
<evidence type="ECO:0000256" key="1">
    <source>
        <dbReference type="ARBA" id="ARBA00009922"/>
    </source>
</evidence>
<sequence length="567" mass="62521">MQLNPFQERAVRSSGHCTILACPGSGKTRVLSERAAHLIKSHELGRLCAVTFTRDAANELRTRILESCGQEHIRRLGAGTFHSLALEQLKRSSRGRPPRLMGDGERWAVLRRCWQEEETDVPFDDVCKLIDKAKSQPGHIAFADVSVQRIYERYSGLLHSEQVMDFSDILLNAVHGMQDGSVSPLPIRWLLVDEAQDMDAVQLEWILNYGRKGVEVTLVGDDDQSLYSFRHALGYGGLQEASLALSSLELTLPVNYRCAPNILGAAARLIVKNPHRAHKNIQAAKSTMGVLEVQRTPTRADEVSMIAHTVAAPSEQQWAVLGRTNTILDTVELALTKLAVGYTRVGGKSIWDRAVGSVFLGLLRSLADGSWTGVANALVFCRVDATWVNEHSRTSEGHYLDRLDQALAAPHDESRRKVLTALREGFISWATQLSKDRLPLVAEAIADLLCGYAPTAQVPVFKALADSFGGLRGSLPQRVDFISRGGSSKNGADLRVQLVTLHSSKGLEFDNVWIMGCEEGNLPHTDSTEEEERRLMYVGMTRAKQRLVISSALQEGAESRFLEEAGI</sequence>
<evidence type="ECO:0000256" key="9">
    <source>
        <dbReference type="ARBA" id="ARBA00034808"/>
    </source>
</evidence>
<comment type="similarity">
    <text evidence="1">Belongs to the helicase family. UvrD subfamily.</text>
</comment>
<keyword evidence="4 12" id="KW-0347">Helicase</keyword>
<geneLocation type="plasmid" evidence="15 16">
    <name>unnamed1</name>
</geneLocation>
<comment type="catalytic activity">
    <reaction evidence="11">
        <text>ATP + H2O = ADP + phosphate + H(+)</text>
        <dbReference type="Rhea" id="RHEA:13065"/>
        <dbReference type="ChEBI" id="CHEBI:15377"/>
        <dbReference type="ChEBI" id="CHEBI:15378"/>
        <dbReference type="ChEBI" id="CHEBI:30616"/>
        <dbReference type="ChEBI" id="CHEBI:43474"/>
        <dbReference type="ChEBI" id="CHEBI:456216"/>
        <dbReference type="EC" id="5.6.2.4"/>
    </reaction>
</comment>
<organism evidence="15 16">
    <name type="scientific">Simplicispira suum</name>
    <dbReference type="NCBI Taxonomy" id="2109915"/>
    <lineage>
        <taxon>Bacteria</taxon>
        <taxon>Pseudomonadati</taxon>
        <taxon>Pseudomonadota</taxon>
        <taxon>Betaproteobacteria</taxon>
        <taxon>Burkholderiales</taxon>
        <taxon>Comamonadaceae</taxon>
        <taxon>Simplicispira</taxon>
    </lineage>
</organism>
<keyword evidence="5 12" id="KW-0067">ATP-binding</keyword>
<dbReference type="GO" id="GO:0000725">
    <property type="term" value="P:recombinational repair"/>
    <property type="evidence" value="ECO:0007669"/>
    <property type="project" value="TreeGrafter"/>
</dbReference>
<evidence type="ECO:0000256" key="2">
    <source>
        <dbReference type="ARBA" id="ARBA00022741"/>
    </source>
</evidence>
<evidence type="ECO:0000256" key="3">
    <source>
        <dbReference type="ARBA" id="ARBA00022801"/>
    </source>
</evidence>
<comment type="catalytic activity">
    <reaction evidence="8">
        <text>Couples ATP hydrolysis with the unwinding of duplex DNA by translocating in the 3'-5' direction.</text>
        <dbReference type="EC" id="5.6.2.4"/>
    </reaction>
</comment>
<evidence type="ECO:0000313" key="16">
    <source>
        <dbReference type="Proteomes" id="UP000239326"/>
    </source>
</evidence>
<evidence type="ECO:0000256" key="8">
    <source>
        <dbReference type="ARBA" id="ARBA00034617"/>
    </source>
</evidence>
<keyword evidence="15" id="KW-0614">Plasmid</keyword>
<dbReference type="GO" id="GO:0016887">
    <property type="term" value="F:ATP hydrolysis activity"/>
    <property type="evidence" value="ECO:0007669"/>
    <property type="project" value="RHEA"/>
</dbReference>
<dbReference type="Gene3D" id="3.40.50.300">
    <property type="entry name" value="P-loop containing nucleotide triphosphate hydrolases"/>
    <property type="match status" value="2"/>
</dbReference>
<evidence type="ECO:0000256" key="7">
    <source>
        <dbReference type="ARBA" id="ARBA00023235"/>
    </source>
</evidence>
<dbReference type="GO" id="GO:0005524">
    <property type="term" value="F:ATP binding"/>
    <property type="evidence" value="ECO:0007669"/>
    <property type="project" value="UniProtKB-UniRule"/>
</dbReference>
<dbReference type="Gene3D" id="1.10.486.10">
    <property type="entry name" value="PCRA, domain 4"/>
    <property type="match status" value="1"/>
</dbReference>
<dbReference type="Gene3D" id="1.10.10.160">
    <property type="match status" value="1"/>
</dbReference>
<feature type="domain" description="UvrD-like helicase ATP-binding" evidence="13">
    <location>
        <begin position="1"/>
        <end position="259"/>
    </location>
</feature>
<dbReference type="PANTHER" id="PTHR11070">
    <property type="entry name" value="UVRD / RECB / PCRA DNA HELICASE FAMILY MEMBER"/>
    <property type="match status" value="1"/>
</dbReference>